<evidence type="ECO:0000259" key="9">
    <source>
        <dbReference type="PROSITE" id="PS51011"/>
    </source>
</evidence>
<dbReference type="Proteomes" id="UP001306508">
    <property type="component" value="Unassembled WGS sequence"/>
</dbReference>
<feature type="domain" description="JmjC" evidence="11">
    <location>
        <begin position="578"/>
        <end position="800"/>
    </location>
</feature>
<comment type="subcellular location">
    <subcellularLocation>
        <location evidence="1">Nucleus</location>
    </subcellularLocation>
</comment>
<evidence type="ECO:0000259" key="8">
    <source>
        <dbReference type="PROSITE" id="PS50016"/>
    </source>
</evidence>
<gene>
    <name evidence="12" type="ORF">RI543_001811</name>
</gene>
<name>A0AAN7ZSR5_9SACH</name>
<dbReference type="InterPro" id="IPR013083">
    <property type="entry name" value="Znf_RING/FYVE/PHD"/>
</dbReference>
<evidence type="ECO:0000256" key="7">
    <source>
        <dbReference type="SAM" id="MobiDB-lite"/>
    </source>
</evidence>
<dbReference type="InterPro" id="IPR001965">
    <property type="entry name" value="Znf_PHD"/>
</dbReference>
<dbReference type="SMART" id="SM01014">
    <property type="entry name" value="ARID"/>
    <property type="match status" value="1"/>
</dbReference>
<dbReference type="GO" id="GO:0005634">
    <property type="term" value="C:nucleus"/>
    <property type="evidence" value="ECO:0007669"/>
    <property type="project" value="UniProtKB-SubCell"/>
</dbReference>
<organism evidence="12 13">
    <name type="scientific">Arxiozyma heterogenica</name>
    <dbReference type="NCBI Taxonomy" id="278026"/>
    <lineage>
        <taxon>Eukaryota</taxon>
        <taxon>Fungi</taxon>
        <taxon>Dikarya</taxon>
        <taxon>Ascomycota</taxon>
        <taxon>Saccharomycotina</taxon>
        <taxon>Saccharomycetes</taxon>
        <taxon>Saccharomycetales</taxon>
        <taxon>Saccharomycetaceae</taxon>
        <taxon>Arxiozyma</taxon>
    </lineage>
</organism>
<dbReference type="PROSITE" id="PS51184">
    <property type="entry name" value="JMJC"/>
    <property type="match status" value="1"/>
</dbReference>
<dbReference type="CDD" id="cd16100">
    <property type="entry name" value="ARID"/>
    <property type="match status" value="1"/>
</dbReference>
<protein>
    <submittedName>
        <fullName evidence="12">Uncharacterized protein</fullName>
    </submittedName>
</protein>
<dbReference type="SUPFAM" id="SSF46774">
    <property type="entry name" value="ARID-like"/>
    <property type="match status" value="1"/>
</dbReference>
<dbReference type="Gene3D" id="3.30.40.10">
    <property type="entry name" value="Zinc/RING finger domain, C3HC4 (zinc finger)"/>
    <property type="match status" value="1"/>
</dbReference>
<dbReference type="InterPro" id="IPR019786">
    <property type="entry name" value="Zinc_finger_PHD-type_CS"/>
</dbReference>
<feature type="domain" description="JmjN" evidence="10">
    <location>
        <begin position="233"/>
        <end position="274"/>
    </location>
</feature>
<keyword evidence="4" id="KW-0862">Zinc</keyword>
<dbReference type="SMART" id="SM00501">
    <property type="entry name" value="BRIGHT"/>
    <property type="match status" value="1"/>
</dbReference>
<proteinExistence type="predicted"/>
<dbReference type="PROSITE" id="PS50016">
    <property type="entry name" value="ZF_PHD_2"/>
    <property type="match status" value="1"/>
</dbReference>
<evidence type="ECO:0000256" key="5">
    <source>
        <dbReference type="ARBA" id="ARBA00023242"/>
    </source>
</evidence>
<evidence type="ECO:0000256" key="3">
    <source>
        <dbReference type="ARBA" id="ARBA00022771"/>
    </source>
</evidence>
<dbReference type="PROSITE" id="PS51183">
    <property type="entry name" value="JMJN"/>
    <property type="match status" value="1"/>
</dbReference>
<dbReference type="PROSITE" id="PS01359">
    <property type="entry name" value="ZF_PHD_1"/>
    <property type="match status" value="1"/>
</dbReference>
<dbReference type="GO" id="GO:0000785">
    <property type="term" value="C:chromatin"/>
    <property type="evidence" value="ECO:0007669"/>
    <property type="project" value="TreeGrafter"/>
</dbReference>
<evidence type="ECO:0000313" key="12">
    <source>
        <dbReference type="EMBL" id="KAK5780689.1"/>
    </source>
</evidence>
<dbReference type="SMART" id="SM00558">
    <property type="entry name" value="JmjC"/>
    <property type="match status" value="1"/>
</dbReference>
<keyword evidence="5" id="KW-0539">Nucleus</keyword>
<dbReference type="PROSITE" id="PS51011">
    <property type="entry name" value="ARID"/>
    <property type="match status" value="1"/>
</dbReference>
<keyword evidence="13" id="KW-1185">Reference proteome</keyword>
<keyword evidence="2" id="KW-0479">Metal-binding</keyword>
<dbReference type="GO" id="GO:0003677">
    <property type="term" value="F:DNA binding"/>
    <property type="evidence" value="ECO:0007669"/>
    <property type="project" value="InterPro"/>
</dbReference>
<dbReference type="SMART" id="SM00249">
    <property type="entry name" value="PHD"/>
    <property type="match status" value="1"/>
</dbReference>
<dbReference type="InterPro" id="IPR036431">
    <property type="entry name" value="ARID_dom_sf"/>
</dbReference>
<evidence type="ECO:0000256" key="1">
    <source>
        <dbReference type="ARBA" id="ARBA00004123"/>
    </source>
</evidence>
<dbReference type="EMBL" id="JAWIZZ010000040">
    <property type="protein sequence ID" value="KAK5780689.1"/>
    <property type="molecule type" value="Genomic_DNA"/>
</dbReference>
<feature type="region of interest" description="Disordered" evidence="7">
    <location>
        <begin position="50"/>
        <end position="71"/>
    </location>
</feature>
<dbReference type="Gene3D" id="2.60.120.650">
    <property type="entry name" value="Cupin"/>
    <property type="match status" value="1"/>
</dbReference>
<dbReference type="InterPro" id="IPR003349">
    <property type="entry name" value="JmjN"/>
</dbReference>
<evidence type="ECO:0000313" key="13">
    <source>
        <dbReference type="Proteomes" id="UP001306508"/>
    </source>
</evidence>
<dbReference type="Pfam" id="PF01388">
    <property type="entry name" value="ARID"/>
    <property type="match status" value="1"/>
</dbReference>
<keyword evidence="3 6" id="KW-0863">Zinc-finger</keyword>
<sequence length="1516" mass="176292">MEDKETSDKLLYLLDGLSQNEYNNAFANDDNDIVIGNNPTQTIHAVGNDANTNNDNNYKDNNNNHNTTTTNDANINRSILSQQNSVISIPSTLQRAIDLQNEQLGIAESQNDTSHATTSSINNNIMQRKRRLSDSPNITSSNSSVSSLTSMNEKRSLFKTAKCHTTDRINNNQYAISDLLKNLKKNESDSVKLGAETFEINTLSITDLSSEQTSERLFHNLSGQYYTISKDSIPTFHVSKEVFKSPIDFFNKVSDIGQKYGCIKLKVINDNNNKFNSSKVPDSYKEKINFENFSFKCRQQKLTSRKLINRSILSFYHDLYQFYTTNSSKDSEFDKLPKINSKSVSLYSLYRLVQRNGGFEKVEKGKKWGFIEKRLNYTHNEEEKVEIREFYQKFLLDFEQSHFAITHAYKDKHTRLVNKNKIEDTIKSVYELCSIGDDYPRIKDMKIVKHLNINGRTKTDITNSQIQERDTFVSQWQSWFPLYDHDKYVNLAARTFNVEEYFNLSQEIFQEIFIKYYDIFLEDTHNIQSVDITQFEEFYFEILESDNIDLTIFTGSRLSSANHKINLQEPQSSSDNLQKKYDRWNLANVPLDSQSCFRYLNFDKGDYTSSKYDLGMLCSVSGWSINDTYLPSVDYQHIGAPKIWYVIPPEDMEKFEKYLQSSHNSINYGKLNLNSKILNDSKFVNSNIYKCLKNDEIENPSYTLIDRLSTYEDFNFADSSNSKKMENIILIDQQLQIRPSHLRENGIKVYRIFQESGSYIFKYPKCYSSTLGSDFYFSESAYFLPKSISFRYLKEGSHWLALNNCLPGIDYTSLLTNIIQSSNDHCLVEKAKHDLADIVKVELNERSQVFKYFPDLQVIENRFDFISDFTLKPTGFSKIEIKYKSTRMTLSLAEFLNNLELLDNSDWILFDVPLSNMHVSVHLYYQNDLLLSLIDSTDNLLISSNTNDPLLSMTLEEKISMMLVEKYDNERIPLNVIENLLEETTVYDNYYYSIKDLIDKAYLSINQCKEILFQFNSNLELIKPNLEDFEKNPLTVLNESPLTMIVSKFNQLVETLMQSSITSPEMDYMIQLYKICQEFKSKVEIAIASNKLKLLEKAYLQSFEIPLDHTYCQILIRSICRFKWSDIYYELFTSFDISDSLIARSLTFLYDFWNYGINFCQEEDVPKLIKVKERILLCQEIFGKIQMIIDKSRKHKMISIEDIDSIVVQIDKKRLPIPINLKRTLTMISGCIQDTISKENPFLSQLAGNKQFIDEIDSYIRGNSIKSFEYFPRFNGSVEDTRINIKEAQGKPSLADGIADYKAWYSELRRITNGQSIGSILKSAKKTLDLTRDKYIESETESSFPEALYCLCREKEGGKTMIQCDICKEWYHTICIGGKDWDFSNDENTIFVCPICDINGNTVIHKPDAVNFGDLKRNILDILYLDVIPDKKILQQYFELYKIALIFRNSMYEALFKDGNINQDVPISLIKYYLKKAEKSKIEFIDLVGPLKRYCHSIDKTQYESYTKTKKTIITV</sequence>
<dbReference type="InterPro" id="IPR003347">
    <property type="entry name" value="JmjC_dom"/>
</dbReference>
<dbReference type="GO" id="GO:0010468">
    <property type="term" value="P:regulation of gene expression"/>
    <property type="evidence" value="ECO:0007669"/>
    <property type="project" value="TreeGrafter"/>
</dbReference>
<evidence type="ECO:0000256" key="6">
    <source>
        <dbReference type="PROSITE-ProRule" id="PRU00146"/>
    </source>
</evidence>
<dbReference type="SUPFAM" id="SSF57903">
    <property type="entry name" value="FYVE/PHD zinc finger"/>
    <property type="match status" value="1"/>
</dbReference>
<dbReference type="PANTHER" id="PTHR10694">
    <property type="entry name" value="LYSINE-SPECIFIC DEMETHYLASE"/>
    <property type="match status" value="1"/>
</dbReference>
<dbReference type="InterPro" id="IPR011011">
    <property type="entry name" value="Znf_FYVE_PHD"/>
</dbReference>
<dbReference type="Pfam" id="PF00628">
    <property type="entry name" value="PHD"/>
    <property type="match status" value="1"/>
</dbReference>
<dbReference type="InterPro" id="IPR019787">
    <property type="entry name" value="Znf_PHD-finger"/>
</dbReference>
<dbReference type="Gene3D" id="1.10.150.60">
    <property type="entry name" value="ARID DNA-binding domain"/>
    <property type="match status" value="1"/>
</dbReference>
<feature type="domain" description="PHD-type" evidence="8">
    <location>
        <begin position="1347"/>
        <end position="1399"/>
    </location>
</feature>
<evidence type="ECO:0000259" key="10">
    <source>
        <dbReference type="PROSITE" id="PS51183"/>
    </source>
</evidence>
<accession>A0AAN7ZSR5</accession>
<dbReference type="GO" id="GO:0006338">
    <property type="term" value="P:chromatin remodeling"/>
    <property type="evidence" value="ECO:0007669"/>
    <property type="project" value="TreeGrafter"/>
</dbReference>
<evidence type="ECO:0000256" key="2">
    <source>
        <dbReference type="ARBA" id="ARBA00022723"/>
    </source>
</evidence>
<dbReference type="InterPro" id="IPR001606">
    <property type="entry name" value="ARID_dom"/>
</dbReference>
<dbReference type="PANTHER" id="PTHR10694:SF113">
    <property type="entry name" value="PROTEIN JUMONJI"/>
    <property type="match status" value="1"/>
</dbReference>
<dbReference type="Pfam" id="PF02373">
    <property type="entry name" value="JmjC"/>
    <property type="match status" value="2"/>
</dbReference>
<comment type="caution">
    <text evidence="12">The sequence shown here is derived from an EMBL/GenBank/DDBJ whole genome shotgun (WGS) entry which is preliminary data.</text>
</comment>
<evidence type="ECO:0000256" key="4">
    <source>
        <dbReference type="ARBA" id="ARBA00022833"/>
    </source>
</evidence>
<dbReference type="CDD" id="cd15518">
    <property type="entry name" value="PHD_Ecm5p_Lid2p_like"/>
    <property type="match status" value="1"/>
</dbReference>
<feature type="domain" description="ARID" evidence="9">
    <location>
        <begin position="309"/>
        <end position="403"/>
    </location>
</feature>
<dbReference type="GO" id="GO:0008270">
    <property type="term" value="F:zinc ion binding"/>
    <property type="evidence" value="ECO:0007669"/>
    <property type="project" value="UniProtKB-KW"/>
</dbReference>
<reference evidence="13" key="1">
    <citation type="submission" date="2023-07" db="EMBL/GenBank/DDBJ databases">
        <title>A draft genome of Kazachstania heterogenica Y-27499.</title>
        <authorList>
            <person name="Donic C."/>
            <person name="Kralova J.S."/>
            <person name="Fidel L."/>
            <person name="Ben-Dor S."/>
            <person name="Jung S."/>
        </authorList>
    </citation>
    <scope>NUCLEOTIDE SEQUENCE [LARGE SCALE GENOMIC DNA]</scope>
    <source>
        <strain evidence="13">Y27499</strain>
    </source>
</reference>
<evidence type="ECO:0000259" key="11">
    <source>
        <dbReference type="PROSITE" id="PS51184"/>
    </source>
</evidence>